<dbReference type="EMBL" id="BARS01009272">
    <property type="protein sequence ID" value="GAF72304.1"/>
    <property type="molecule type" value="Genomic_DNA"/>
</dbReference>
<organism evidence="1">
    <name type="scientific">marine sediment metagenome</name>
    <dbReference type="NCBI Taxonomy" id="412755"/>
    <lineage>
        <taxon>unclassified sequences</taxon>
        <taxon>metagenomes</taxon>
        <taxon>ecological metagenomes</taxon>
    </lineage>
</organism>
<proteinExistence type="predicted"/>
<evidence type="ECO:0000313" key="1">
    <source>
        <dbReference type="EMBL" id="GAF72304.1"/>
    </source>
</evidence>
<comment type="caution">
    <text evidence="1">The sequence shown here is derived from an EMBL/GenBank/DDBJ whole genome shotgun (WGS) entry which is preliminary data.</text>
</comment>
<feature type="non-terminal residue" evidence="1">
    <location>
        <position position="35"/>
    </location>
</feature>
<accession>X0RTX8</accession>
<gene>
    <name evidence="1" type="ORF">S01H1_17471</name>
</gene>
<reference evidence="1" key="1">
    <citation type="journal article" date="2014" name="Front. Microbiol.">
        <title>High frequency of phylogenetically diverse reductive dehalogenase-homologous genes in deep subseafloor sedimentary metagenomes.</title>
        <authorList>
            <person name="Kawai M."/>
            <person name="Futagami T."/>
            <person name="Toyoda A."/>
            <person name="Takaki Y."/>
            <person name="Nishi S."/>
            <person name="Hori S."/>
            <person name="Arai W."/>
            <person name="Tsubouchi T."/>
            <person name="Morono Y."/>
            <person name="Uchiyama I."/>
            <person name="Ito T."/>
            <person name="Fujiyama A."/>
            <person name="Inagaki F."/>
            <person name="Takami H."/>
        </authorList>
    </citation>
    <scope>NUCLEOTIDE SEQUENCE</scope>
    <source>
        <strain evidence="1">Expedition CK06-06</strain>
    </source>
</reference>
<sequence>MKDEELPKGLWICPIDAQSAMHDDFDGAMAAKRQD</sequence>
<dbReference type="AlphaFoldDB" id="X0RTX8"/>
<name>X0RTX8_9ZZZZ</name>
<protein>
    <submittedName>
        <fullName evidence="1">Uncharacterized protein</fullName>
    </submittedName>
</protein>